<dbReference type="STRING" id="584787.GCA_001247655_02519"/>
<dbReference type="Gene3D" id="3.30.530.20">
    <property type="match status" value="1"/>
</dbReference>
<evidence type="ECO:0000259" key="1">
    <source>
        <dbReference type="PROSITE" id="PS50848"/>
    </source>
</evidence>
<dbReference type="InterPro" id="IPR051213">
    <property type="entry name" value="START_lipid_transfer"/>
</dbReference>
<evidence type="ECO:0000313" key="3">
    <source>
        <dbReference type="Proteomes" id="UP000268033"/>
    </source>
</evidence>
<dbReference type="PROSITE" id="PS50848">
    <property type="entry name" value="START"/>
    <property type="match status" value="1"/>
</dbReference>
<dbReference type="InterPro" id="IPR023393">
    <property type="entry name" value="START-like_dom_sf"/>
</dbReference>
<dbReference type="Pfam" id="PF01852">
    <property type="entry name" value="START"/>
    <property type="match status" value="1"/>
</dbReference>
<proteinExistence type="predicted"/>
<dbReference type="PANTHER" id="PTHR19308">
    <property type="entry name" value="PHOSPHATIDYLCHOLINE TRANSFER PROTEIN"/>
    <property type="match status" value="1"/>
</dbReference>
<protein>
    <submittedName>
        <fullName evidence="2">START domain-containing protein</fullName>
    </submittedName>
</protein>
<comment type="caution">
    <text evidence="2">The sequence shown here is derived from an EMBL/GenBank/DDBJ whole genome shotgun (WGS) entry which is preliminary data.</text>
</comment>
<dbReference type="Proteomes" id="UP000268033">
    <property type="component" value="Unassembled WGS sequence"/>
</dbReference>
<dbReference type="AlphaFoldDB" id="A0A3N1PKK4"/>
<dbReference type="GO" id="GO:0005737">
    <property type="term" value="C:cytoplasm"/>
    <property type="evidence" value="ECO:0007669"/>
    <property type="project" value="UniProtKB-ARBA"/>
</dbReference>
<dbReference type="PANTHER" id="PTHR19308:SF14">
    <property type="entry name" value="START DOMAIN-CONTAINING PROTEIN"/>
    <property type="match status" value="1"/>
</dbReference>
<dbReference type="EMBL" id="RJUL01000004">
    <property type="protein sequence ID" value="ROQ27430.1"/>
    <property type="molecule type" value="Genomic_DNA"/>
</dbReference>
<feature type="domain" description="START" evidence="1">
    <location>
        <begin position="1"/>
        <end position="139"/>
    </location>
</feature>
<dbReference type="SUPFAM" id="SSF55961">
    <property type="entry name" value="Bet v1-like"/>
    <property type="match status" value="1"/>
</dbReference>
<name>A0A3N1PKK4_9GAMM</name>
<organism evidence="2 3">
    <name type="scientific">Gallaecimonas pentaromativorans</name>
    <dbReference type="NCBI Taxonomy" id="584787"/>
    <lineage>
        <taxon>Bacteria</taxon>
        <taxon>Pseudomonadati</taxon>
        <taxon>Pseudomonadota</taxon>
        <taxon>Gammaproteobacteria</taxon>
        <taxon>Enterobacterales</taxon>
        <taxon>Gallaecimonadaceae</taxon>
        <taxon>Gallaecimonas</taxon>
    </lineage>
</organism>
<evidence type="ECO:0000313" key="2">
    <source>
        <dbReference type="EMBL" id="ROQ27430.1"/>
    </source>
</evidence>
<gene>
    <name evidence="2" type="ORF">EDC28_10478</name>
</gene>
<keyword evidence="3" id="KW-1185">Reference proteome</keyword>
<dbReference type="GO" id="GO:0008289">
    <property type="term" value="F:lipid binding"/>
    <property type="evidence" value="ECO:0007669"/>
    <property type="project" value="InterPro"/>
</dbReference>
<accession>A0A3N1PKK4</accession>
<reference evidence="2 3" key="1">
    <citation type="submission" date="2018-11" db="EMBL/GenBank/DDBJ databases">
        <title>Genomic Encyclopedia of Type Strains, Phase IV (KMG-IV): sequencing the most valuable type-strain genomes for metagenomic binning, comparative biology and taxonomic classification.</title>
        <authorList>
            <person name="Goeker M."/>
        </authorList>
    </citation>
    <scope>NUCLEOTIDE SEQUENCE [LARGE SCALE GENOMIC DNA]</scope>
    <source>
        <strain evidence="2 3">DSM 21945</strain>
    </source>
</reference>
<dbReference type="InterPro" id="IPR002913">
    <property type="entry name" value="START_lipid-bd_dom"/>
</dbReference>
<sequence>MNDLEAVPQWMAHVEAVKRLDKPSTTEDVIHTRFHLPWPARNRDAVTLSAWRQDPDFTLYLDIKDAAERYPQLKGYVRMHGVSGQWRLAPLGQGLTEIRYTGSADPAGWLPDWLVNKLSVSSTAKTLAGLCNRITELKYQDSQYPFIKEPPATRTRSER</sequence>